<dbReference type="InterPro" id="IPR003329">
    <property type="entry name" value="Cytidylyl_trans"/>
</dbReference>
<dbReference type="SUPFAM" id="SSF53448">
    <property type="entry name" value="Nucleotide-diphospho-sugar transferases"/>
    <property type="match status" value="1"/>
</dbReference>
<dbReference type="PANTHER" id="PTHR42866:SF1">
    <property type="entry name" value="SPORE COAT POLYSACCHARIDE BIOSYNTHESIS PROTEIN SPSF"/>
    <property type="match status" value="1"/>
</dbReference>
<dbReference type="AlphaFoldDB" id="A0AAE3IPA1"/>
<organism evidence="1 2">
    <name type="scientific">Haoranjiania flava</name>
    <dbReference type="NCBI Taxonomy" id="1856322"/>
    <lineage>
        <taxon>Bacteria</taxon>
        <taxon>Pseudomonadati</taxon>
        <taxon>Bacteroidota</taxon>
        <taxon>Chitinophagia</taxon>
        <taxon>Chitinophagales</taxon>
        <taxon>Chitinophagaceae</taxon>
        <taxon>Haoranjiania</taxon>
    </lineage>
</organism>
<dbReference type="EMBL" id="JAOTPL010000011">
    <property type="protein sequence ID" value="MCU7694598.1"/>
    <property type="molecule type" value="Genomic_DNA"/>
</dbReference>
<name>A0AAE3IPA1_9BACT</name>
<proteinExistence type="predicted"/>
<accession>A0AAE3IPA1</accession>
<reference evidence="1" key="1">
    <citation type="submission" date="2022-10" db="EMBL/GenBank/DDBJ databases">
        <authorList>
            <person name="Kim H.S."/>
            <person name="Kim J.-S."/>
            <person name="Suh M.K."/>
            <person name="Eom M.K."/>
            <person name="Lee J.-S."/>
        </authorList>
    </citation>
    <scope>NUCLEOTIDE SEQUENCE</scope>
    <source>
        <strain evidence="1">LIP-5</strain>
    </source>
</reference>
<keyword evidence="2" id="KW-1185">Reference proteome</keyword>
<sequence>MVTPKIIIVTQARVGSSRFPGKVLQRVDDKDTLLSLHLKRLKKSRLAGKIIVATTFEEKACGIIDIALQENVSVFQGSTNDVLDRFYNAVKADAPDYIVRVTSDCPLIDAALIDSIIGMVVDKRLDYGANILKEDFPDGQDVEVFTFKALAKAWKEASLNSDREHVTPYIRKNSTYNGGDMFRSDNYSSEVSMNHVRMTVDEPADLDTIKALLEQLGPDAGWEVYANYIVDSANLFCNQQIKRNAGYERSLKND</sequence>
<dbReference type="GO" id="GO:0005829">
    <property type="term" value="C:cytosol"/>
    <property type="evidence" value="ECO:0007669"/>
    <property type="project" value="TreeGrafter"/>
</dbReference>
<dbReference type="Gene3D" id="3.90.550.10">
    <property type="entry name" value="Spore Coat Polysaccharide Biosynthesis Protein SpsA, Chain A"/>
    <property type="match status" value="1"/>
</dbReference>
<dbReference type="RefSeq" id="WP_263038084.1">
    <property type="nucleotide sequence ID" value="NZ_JAOTPL010000011.1"/>
</dbReference>
<dbReference type="Proteomes" id="UP001209317">
    <property type="component" value="Unassembled WGS sequence"/>
</dbReference>
<dbReference type="InterPro" id="IPR029044">
    <property type="entry name" value="Nucleotide-diphossugar_trans"/>
</dbReference>
<gene>
    <name evidence="1" type="ORF">OD355_08735</name>
</gene>
<dbReference type="Pfam" id="PF02348">
    <property type="entry name" value="CTP_transf_3"/>
    <property type="match status" value="1"/>
</dbReference>
<protein>
    <recommendedName>
        <fullName evidence="3">Acylneuraminate cytidylyltransferase</fullName>
    </recommendedName>
</protein>
<evidence type="ECO:0008006" key="3">
    <source>
        <dbReference type="Google" id="ProtNLM"/>
    </source>
</evidence>
<evidence type="ECO:0000313" key="2">
    <source>
        <dbReference type="Proteomes" id="UP001209317"/>
    </source>
</evidence>
<evidence type="ECO:0000313" key="1">
    <source>
        <dbReference type="EMBL" id="MCU7694598.1"/>
    </source>
</evidence>
<comment type="caution">
    <text evidence="1">The sequence shown here is derived from an EMBL/GenBank/DDBJ whole genome shotgun (WGS) entry which is preliminary data.</text>
</comment>
<dbReference type="PANTHER" id="PTHR42866">
    <property type="entry name" value="3-DEOXY-MANNO-OCTULOSONATE CYTIDYLYLTRANSFERASE"/>
    <property type="match status" value="1"/>
</dbReference>